<evidence type="ECO:0000256" key="1">
    <source>
        <dbReference type="SAM" id="MobiDB-lite"/>
    </source>
</evidence>
<evidence type="ECO:0000313" key="3">
    <source>
        <dbReference type="Proteomes" id="UP001148838"/>
    </source>
</evidence>
<name>A0ABQ8SZ24_PERAM</name>
<sequence length="73" mass="8109">MTFPNRWIGRGSADDQAPFAWPPRSPDFTTPDKALWGLIMDSGLEEDLQIIKLLLPGLHEVPTSQHLIRLSGG</sequence>
<gene>
    <name evidence="2" type="ORF">ANN_15025</name>
</gene>
<keyword evidence="3" id="KW-1185">Reference proteome</keyword>
<dbReference type="EMBL" id="JAJSOF020000019">
    <property type="protein sequence ID" value="KAJ4439069.1"/>
    <property type="molecule type" value="Genomic_DNA"/>
</dbReference>
<comment type="caution">
    <text evidence="2">The sequence shown here is derived from an EMBL/GenBank/DDBJ whole genome shotgun (WGS) entry which is preliminary data.</text>
</comment>
<accession>A0ABQ8SZ24</accession>
<dbReference type="Proteomes" id="UP001148838">
    <property type="component" value="Unassembled WGS sequence"/>
</dbReference>
<organism evidence="2 3">
    <name type="scientific">Periplaneta americana</name>
    <name type="common">American cockroach</name>
    <name type="synonym">Blatta americana</name>
    <dbReference type="NCBI Taxonomy" id="6978"/>
    <lineage>
        <taxon>Eukaryota</taxon>
        <taxon>Metazoa</taxon>
        <taxon>Ecdysozoa</taxon>
        <taxon>Arthropoda</taxon>
        <taxon>Hexapoda</taxon>
        <taxon>Insecta</taxon>
        <taxon>Pterygota</taxon>
        <taxon>Neoptera</taxon>
        <taxon>Polyneoptera</taxon>
        <taxon>Dictyoptera</taxon>
        <taxon>Blattodea</taxon>
        <taxon>Blattoidea</taxon>
        <taxon>Blattidae</taxon>
        <taxon>Blattinae</taxon>
        <taxon>Periplaneta</taxon>
    </lineage>
</organism>
<proteinExistence type="predicted"/>
<feature type="region of interest" description="Disordered" evidence="1">
    <location>
        <begin position="1"/>
        <end position="25"/>
    </location>
</feature>
<protein>
    <submittedName>
        <fullName evidence="2">Uncharacterized protein</fullName>
    </submittedName>
</protein>
<reference evidence="2 3" key="1">
    <citation type="journal article" date="2022" name="Allergy">
        <title>Genome assembly and annotation of Periplaneta americana reveal a comprehensive cockroach allergen profile.</title>
        <authorList>
            <person name="Wang L."/>
            <person name="Xiong Q."/>
            <person name="Saelim N."/>
            <person name="Wang L."/>
            <person name="Nong W."/>
            <person name="Wan A.T."/>
            <person name="Shi M."/>
            <person name="Liu X."/>
            <person name="Cao Q."/>
            <person name="Hui J.H.L."/>
            <person name="Sookrung N."/>
            <person name="Leung T.F."/>
            <person name="Tungtrongchitr A."/>
            <person name="Tsui S.K.W."/>
        </authorList>
    </citation>
    <scope>NUCLEOTIDE SEQUENCE [LARGE SCALE GENOMIC DNA]</scope>
    <source>
        <strain evidence="2">PWHHKU_190912</strain>
    </source>
</reference>
<evidence type="ECO:0000313" key="2">
    <source>
        <dbReference type="EMBL" id="KAJ4439069.1"/>
    </source>
</evidence>